<dbReference type="Gene3D" id="2.60.120.10">
    <property type="entry name" value="Jelly Rolls"/>
    <property type="match status" value="2"/>
</dbReference>
<dbReference type="Pfam" id="PF05726">
    <property type="entry name" value="Pirin_C"/>
    <property type="match status" value="1"/>
</dbReference>
<dbReference type="InterPro" id="IPR012093">
    <property type="entry name" value="Pirin"/>
</dbReference>
<dbReference type="Pfam" id="PF02678">
    <property type="entry name" value="Pirin"/>
    <property type="match status" value="1"/>
</dbReference>
<comment type="similarity">
    <text evidence="1 2">Belongs to the pirin family.</text>
</comment>
<proteinExistence type="inferred from homology"/>
<organism evidence="5 6">
    <name type="scientific">Pontibacter saemangeumensis</name>
    <dbReference type="NCBI Taxonomy" id="1084525"/>
    <lineage>
        <taxon>Bacteria</taxon>
        <taxon>Pseudomonadati</taxon>
        <taxon>Bacteroidota</taxon>
        <taxon>Cytophagia</taxon>
        <taxon>Cytophagales</taxon>
        <taxon>Hymenobacteraceae</taxon>
        <taxon>Pontibacter</taxon>
    </lineage>
</organism>
<evidence type="ECO:0000259" key="3">
    <source>
        <dbReference type="Pfam" id="PF02678"/>
    </source>
</evidence>
<evidence type="ECO:0000259" key="4">
    <source>
        <dbReference type="Pfam" id="PF05726"/>
    </source>
</evidence>
<dbReference type="CDD" id="cd02247">
    <property type="entry name" value="cupin_pirin_C"/>
    <property type="match status" value="1"/>
</dbReference>
<dbReference type="InterPro" id="IPR014710">
    <property type="entry name" value="RmlC-like_jellyroll"/>
</dbReference>
<dbReference type="SUPFAM" id="SSF51182">
    <property type="entry name" value="RmlC-like cupins"/>
    <property type="match status" value="1"/>
</dbReference>
<protein>
    <submittedName>
        <fullName evidence="5">Pirin family protein</fullName>
    </submittedName>
</protein>
<dbReference type="InterPro" id="IPR011051">
    <property type="entry name" value="RmlC_Cupin_sf"/>
</dbReference>
<evidence type="ECO:0000256" key="1">
    <source>
        <dbReference type="ARBA" id="ARBA00008416"/>
    </source>
</evidence>
<dbReference type="InterPro" id="IPR003829">
    <property type="entry name" value="Pirin_N_dom"/>
</dbReference>
<dbReference type="RefSeq" id="WP_345157503.1">
    <property type="nucleotide sequence ID" value="NZ_BAABHC010000004.1"/>
</dbReference>
<dbReference type="Proteomes" id="UP001500552">
    <property type="component" value="Unassembled WGS sequence"/>
</dbReference>
<gene>
    <name evidence="5" type="ORF">GCM10023188_11800</name>
</gene>
<keyword evidence="6" id="KW-1185">Reference proteome</keyword>
<dbReference type="EMBL" id="BAABHC010000004">
    <property type="protein sequence ID" value="GAA4428024.1"/>
    <property type="molecule type" value="Genomic_DNA"/>
</dbReference>
<dbReference type="InterPro" id="IPR008778">
    <property type="entry name" value="Pirin_C_dom"/>
</dbReference>
<dbReference type="PANTHER" id="PTHR43594:SF1">
    <property type="entry name" value="QUERCETIN 2,3-DIOXYGENASE PA2418-RELATED"/>
    <property type="match status" value="1"/>
</dbReference>
<dbReference type="PANTHER" id="PTHR43594">
    <property type="entry name" value="QUERCETIN 2,3-DIOXYGENASE"/>
    <property type="match status" value="1"/>
</dbReference>
<dbReference type="PIRSF" id="PIRSF006232">
    <property type="entry name" value="Pirin"/>
    <property type="match status" value="1"/>
</dbReference>
<accession>A0ABP8LEW4</accession>
<comment type="caution">
    <text evidence="5">The sequence shown here is derived from an EMBL/GenBank/DDBJ whole genome shotgun (WGS) entry which is preliminary data.</text>
</comment>
<dbReference type="CDD" id="cd02909">
    <property type="entry name" value="cupin_pirin_N"/>
    <property type="match status" value="1"/>
</dbReference>
<sequence>MATRKIKKVHKAVSAPIGNLVTYRALPTREVEYIDPFLFLNHHGPQTYGPNNSGLPFGPHPHRGFETLTFILKGDIMHQDTGGGQSVIEKGGVQWMTAGSGLIHAEVSSDKFKREGGPLEILQLWFNLPARHKMVKPNYIGLQQGELPTKTEDGGRVIVNVISGKWGDVEGPIASLGGIAMGSIELKQGGTFTAAIPAERNIFFYVVRGQVNVNGQHISKLHLVEFEQEGEEIKVEALEDAYILLGHARPFNEPVVSHGPFVMNTEQEIQEAFQDYQLGKMGRWTE</sequence>
<reference evidence="6" key="1">
    <citation type="journal article" date="2019" name="Int. J. Syst. Evol. Microbiol.">
        <title>The Global Catalogue of Microorganisms (GCM) 10K type strain sequencing project: providing services to taxonomists for standard genome sequencing and annotation.</title>
        <authorList>
            <consortium name="The Broad Institute Genomics Platform"/>
            <consortium name="The Broad Institute Genome Sequencing Center for Infectious Disease"/>
            <person name="Wu L."/>
            <person name="Ma J."/>
        </authorList>
    </citation>
    <scope>NUCLEOTIDE SEQUENCE [LARGE SCALE GENOMIC DNA]</scope>
    <source>
        <strain evidence="6">JCM 17926</strain>
    </source>
</reference>
<feature type="domain" description="Pirin N-terminal" evidence="3">
    <location>
        <begin position="23"/>
        <end position="125"/>
    </location>
</feature>
<name>A0ABP8LEW4_9BACT</name>
<dbReference type="InterPro" id="IPR053186">
    <property type="entry name" value="QDO-related"/>
</dbReference>
<evidence type="ECO:0000313" key="5">
    <source>
        <dbReference type="EMBL" id="GAA4428024.1"/>
    </source>
</evidence>
<evidence type="ECO:0000256" key="2">
    <source>
        <dbReference type="RuleBase" id="RU003457"/>
    </source>
</evidence>
<evidence type="ECO:0000313" key="6">
    <source>
        <dbReference type="Proteomes" id="UP001500552"/>
    </source>
</evidence>
<feature type="domain" description="Pirin C-terminal" evidence="4">
    <location>
        <begin position="184"/>
        <end position="282"/>
    </location>
</feature>